<reference evidence="2" key="1">
    <citation type="journal article" date="2021" name="Nat. Commun.">
        <title>Genetic determinants of endophytism in the Arabidopsis root mycobiome.</title>
        <authorList>
            <person name="Mesny F."/>
            <person name="Miyauchi S."/>
            <person name="Thiergart T."/>
            <person name="Pickel B."/>
            <person name="Atanasova L."/>
            <person name="Karlsson M."/>
            <person name="Huettel B."/>
            <person name="Barry K.W."/>
            <person name="Haridas S."/>
            <person name="Chen C."/>
            <person name="Bauer D."/>
            <person name="Andreopoulos W."/>
            <person name="Pangilinan J."/>
            <person name="LaButti K."/>
            <person name="Riley R."/>
            <person name="Lipzen A."/>
            <person name="Clum A."/>
            <person name="Drula E."/>
            <person name="Henrissat B."/>
            <person name="Kohler A."/>
            <person name="Grigoriev I.V."/>
            <person name="Martin F.M."/>
            <person name="Hacquard S."/>
        </authorList>
    </citation>
    <scope>NUCLEOTIDE SEQUENCE</scope>
    <source>
        <strain evidence="2">MPI-CAGE-CH-0235</strain>
    </source>
</reference>
<evidence type="ECO:0000313" key="2">
    <source>
        <dbReference type="EMBL" id="KAH7312210.1"/>
    </source>
</evidence>
<dbReference type="PROSITE" id="PS51257">
    <property type="entry name" value="PROKAR_LIPOPROTEIN"/>
    <property type="match status" value="1"/>
</dbReference>
<accession>A0A8K0WN75</accession>
<feature type="signal peptide" evidence="1">
    <location>
        <begin position="1"/>
        <end position="19"/>
    </location>
</feature>
<name>A0A8K0WN75_9HYPO</name>
<evidence type="ECO:0000256" key="1">
    <source>
        <dbReference type="SAM" id="SignalP"/>
    </source>
</evidence>
<dbReference type="Proteomes" id="UP000813444">
    <property type="component" value="Unassembled WGS sequence"/>
</dbReference>
<organism evidence="2 3">
    <name type="scientific">Stachybotrys elegans</name>
    <dbReference type="NCBI Taxonomy" id="80388"/>
    <lineage>
        <taxon>Eukaryota</taxon>
        <taxon>Fungi</taxon>
        <taxon>Dikarya</taxon>
        <taxon>Ascomycota</taxon>
        <taxon>Pezizomycotina</taxon>
        <taxon>Sordariomycetes</taxon>
        <taxon>Hypocreomycetidae</taxon>
        <taxon>Hypocreales</taxon>
        <taxon>Stachybotryaceae</taxon>
        <taxon>Stachybotrys</taxon>
    </lineage>
</organism>
<feature type="chain" id="PRO_5035453647" description="Apple domain-containing protein" evidence="1">
    <location>
        <begin position="20"/>
        <end position="322"/>
    </location>
</feature>
<protein>
    <recommendedName>
        <fullName evidence="4">Apple domain-containing protein</fullName>
    </recommendedName>
</protein>
<comment type="caution">
    <text evidence="2">The sequence shown here is derived from an EMBL/GenBank/DDBJ whole genome shotgun (WGS) entry which is preliminary data.</text>
</comment>
<gene>
    <name evidence="2" type="ORF">B0I35DRAFT_480687</name>
</gene>
<dbReference type="AlphaFoldDB" id="A0A8K0WN75"/>
<keyword evidence="3" id="KW-1185">Reference proteome</keyword>
<keyword evidence="1" id="KW-0732">Signal</keyword>
<sequence length="322" mass="33916">MRALLLPPIAALLPGLAVAACNADNCLRGIRNTQRPGVQDCNSYFLTTVTPAVSTVTATEVETETVTPTVYYDVTESRFISVTATVTDPRTHTSFITTVTQSVNSVIGVAKRQETQIPSLIPAYASACSGAVRYSSACSCLGASAMTVTAQAPTVIVTQTDLVTVSPLTVSLPTTVATEHITTTVSSATIVATVTTVGATATSTVTVPIPPACHNALASGRMYSYVDPNRSYAQKLGYEATFPAFTEEYRSQCCAWCHSVTDCTLWVFRMTNGKTSCFMSENYETINRKISAQCPRGIGTGGVYGPVNPNGVIGAGPCFSDP</sequence>
<proteinExistence type="predicted"/>
<evidence type="ECO:0000313" key="3">
    <source>
        <dbReference type="Proteomes" id="UP000813444"/>
    </source>
</evidence>
<evidence type="ECO:0008006" key="4">
    <source>
        <dbReference type="Google" id="ProtNLM"/>
    </source>
</evidence>
<dbReference type="EMBL" id="JAGPNK010000010">
    <property type="protein sequence ID" value="KAH7312210.1"/>
    <property type="molecule type" value="Genomic_DNA"/>
</dbReference>
<dbReference type="OrthoDB" id="5596743at2759"/>